<feature type="domain" description="C2H2-type" evidence="9">
    <location>
        <begin position="237"/>
        <end position="264"/>
    </location>
</feature>
<dbReference type="Pfam" id="PF00096">
    <property type="entry name" value="zf-C2H2"/>
    <property type="match status" value="2"/>
</dbReference>
<proteinExistence type="predicted"/>
<keyword evidence="6" id="KW-0539">Nucleus</keyword>
<protein>
    <submittedName>
        <fullName evidence="11">Zinc finger and SCAN domain-containing protein 12</fullName>
    </submittedName>
</protein>
<evidence type="ECO:0000256" key="1">
    <source>
        <dbReference type="ARBA" id="ARBA00004123"/>
    </source>
</evidence>
<feature type="domain" description="C2H2-type" evidence="9">
    <location>
        <begin position="209"/>
        <end position="236"/>
    </location>
</feature>
<dbReference type="Pfam" id="PF12874">
    <property type="entry name" value="zf-met"/>
    <property type="match status" value="1"/>
</dbReference>
<dbReference type="Gene3D" id="3.30.160.60">
    <property type="entry name" value="Classic Zinc Finger"/>
    <property type="match status" value="3"/>
</dbReference>
<keyword evidence="5" id="KW-0862">Zinc</keyword>
<evidence type="ECO:0000256" key="2">
    <source>
        <dbReference type="ARBA" id="ARBA00022723"/>
    </source>
</evidence>
<dbReference type="GO" id="GO:0008270">
    <property type="term" value="F:zinc ion binding"/>
    <property type="evidence" value="ECO:0007669"/>
    <property type="project" value="UniProtKB-KW"/>
</dbReference>
<evidence type="ECO:0000256" key="8">
    <source>
        <dbReference type="SAM" id="MobiDB-lite"/>
    </source>
</evidence>
<evidence type="ECO:0000256" key="7">
    <source>
        <dbReference type="PROSITE-ProRule" id="PRU00042"/>
    </source>
</evidence>
<organism evidence="10 11">
    <name type="scientific">Cephus cinctus</name>
    <name type="common">Wheat stem sawfly</name>
    <dbReference type="NCBI Taxonomy" id="211228"/>
    <lineage>
        <taxon>Eukaryota</taxon>
        <taxon>Metazoa</taxon>
        <taxon>Ecdysozoa</taxon>
        <taxon>Arthropoda</taxon>
        <taxon>Hexapoda</taxon>
        <taxon>Insecta</taxon>
        <taxon>Pterygota</taxon>
        <taxon>Neoptera</taxon>
        <taxon>Endopterygota</taxon>
        <taxon>Hymenoptera</taxon>
        <taxon>Cephoidea</taxon>
        <taxon>Cephidae</taxon>
        <taxon>Cephus</taxon>
    </lineage>
</organism>
<dbReference type="SMART" id="SM00355">
    <property type="entry name" value="ZnF_C2H2"/>
    <property type="match status" value="5"/>
</dbReference>
<feature type="compositionally biased region" description="Basic and acidic residues" evidence="8">
    <location>
        <begin position="41"/>
        <end position="55"/>
    </location>
</feature>
<keyword evidence="3" id="KW-0677">Repeat</keyword>
<keyword evidence="10" id="KW-1185">Reference proteome</keyword>
<name>A0AAJ7C100_CEPCN</name>
<keyword evidence="4 7" id="KW-0863">Zinc-finger</keyword>
<dbReference type="AlphaFoldDB" id="A0AAJ7C100"/>
<dbReference type="GeneID" id="107269675"/>
<dbReference type="KEGG" id="ccin:107269675"/>
<dbReference type="InterPro" id="IPR036236">
    <property type="entry name" value="Znf_C2H2_sf"/>
</dbReference>
<dbReference type="PANTHER" id="PTHR24394">
    <property type="entry name" value="ZINC FINGER PROTEIN"/>
    <property type="match status" value="1"/>
</dbReference>
<evidence type="ECO:0000256" key="3">
    <source>
        <dbReference type="ARBA" id="ARBA00022737"/>
    </source>
</evidence>
<gene>
    <name evidence="11" type="primary">LOC107269675</name>
</gene>
<dbReference type="GO" id="GO:0005634">
    <property type="term" value="C:nucleus"/>
    <property type="evidence" value="ECO:0007669"/>
    <property type="project" value="UniProtKB-SubCell"/>
</dbReference>
<dbReference type="Proteomes" id="UP000694920">
    <property type="component" value="Unplaced"/>
</dbReference>
<evidence type="ECO:0000256" key="5">
    <source>
        <dbReference type="ARBA" id="ARBA00022833"/>
    </source>
</evidence>
<evidence type="ECO:0000259" key="9">
    <source>
        <dbReference type="PROSITE" id="PS50157"/>
    </source>
</evidence>
<dbReference type="RefSeq" id="XP_015599286.1">
    <property type="nucleotide sequence ID" value="XM_015743800.2"/>
</dbReference>
<feature type="region of interest" description="Disordered" evidence="8">
    <location>
        <begin position="1"/>
        <end position="98"/>
    </location>
</feature>
<dbReference type="PROSITE" id="PS50157">
    <property type="entry name" value="ZINC_FINGER_C2H2_2"/>
    <property type="match status" value="4"/>
</dbReference>
<feature type="compositionally biased region" description="Basic residues" evidence="8">
    <location>
        <begin position="1"/>
        <end position="11"/>
    </location>
</feature>
<dbReference type="SUPFAM" id="SSF57667">
    <property type="entry name" value="beta-beta-alpha zinc fingers"/>
    <property type="match status" value="2"/>
</dbReference>
<feature type="domain" description="C2H2-type" evidence="9">
    <location>
        <begin position="181"/>
        <end position="208"/>
    </location>
</feature>
<comment type="subcellular location">
    <subcellularLocation>
        <location evidence="1">Nucleus</location>
    </subcellularLocation>
</comment>
<evidence type="ECO:0000313" key="10">
    <source>
        <dbReference type="Proteomes" id="UP000694920"/>
    </source>
</evidence>
<evidence type="ECO:0000256" key="6">
    <source>
        <dbReference type="ARBA" id="ARBA00023242"/>
    </source>
</evidence>
<keyword evidence="2" id="KW-0479">Metal-binding</keyword>
<dbReference type="InterPro" id="IPR013087">
    <property type="entry name" value="Znf_C2H2_type"/>
</dbReference>
<reference evidence="11" key="1">
    <citation type="submission" date="2025-08" db="UniProtKB">
        <authorList>
            <consortium name="RefSeq"/>
        </authorList>
    </citation>
    <scope>IDENTIFICATION</scope>
</reference>
<evidence type="ECO:0000313" key="11">
    <source>
        <dbReference type="RefSeq" id="XP_015599286.1"/>
    </source>
</evidence>
<feature type="compositionally biased region" description="Basic and acidic residues" evidence="8">
    <location>
        <begin position="80"/>
        <end position="93"/>
    </location>
</feature>
<accession>A0AAJ7C100</accession>
<dbReference type="GO" id="GO:0000981">
    <property type="term" value="F:DNA-binding transcription factor activity, RNA polymerase II-specific"/>
    <property type="evidence" value="ECO:0007669"/>
    <property type="project" value="TreeGrafter"/>
</dbReference>
<sequence length="291" mass="34661">MRVKTVPRQRIKKTDSEQNFQGHSDKPREFESNMDNQINPDNHEKSLESNKELKKCLYQNTRPVGKSSRYEPIPLTGLPRKKEPEPNSKEEPVYQKSQENMEVMDLSKKKAKPSSHFDDNSNDKLKDTFLYKIMTDPMLVQNIRKDKISKQYNCPFCKQGFFHENDLNDHMEVRKDNTNQIACCACGKTFAQKRYLRYHQRCHSHRHKFTCEICTREYSRLDNLTRHNIFHTNPDKFSCAFCERTFARKDLLNKHQRCHENKHRFHCALCQKYFKGPLSLENHRKLVHPNA</sequence>
<evidence type="ECO:0000256" key="4">
    <source>
        <dbReference type="ARBA" id="ARBA00022771"/>
    </source>
</evidence>
<dbReference type="PANTHER" id="PTHR24394:SF29">
    <property type="entry name" value="MYONEURIN"/>
    <property type="match status" value="1"/>
</dbReference>
<dbReference type="PROSITE" id="PS00028">
    <property type="entry name" value="ZINC_FINGER_C2H2_1"/>
    <property type="match status" value="4"/>
</dbReference>
<feature type="domain" description="C2H2-type" evidence="9">
    <location>
        <begin position="265"/>
        <end position="291"/>
    </location>
</feature>